<evidence type="ECO:0008006" key="3">
    <source>
        <dbReference type="Google" id="ProtNLM"/>
    </source>
</evidence>
<dbReference type="Gene3D" id="2.60.40.680">
    <property type="match status" value="1"/>
</dbReference>
<dbReference type="CDD" id="cd08547">
    <property type="entry name" value="Type_II_cohesin"/>
    <property type="match status" value="1"/>
</dbReference>
<reference evidence="1 2" key="1">
    <citation type="journal article" date="2003" name="Proc. Natl. Acad. Sci. U.S.A.">
        <title>Complete genome sequence of the marine planctomycete Pirellula sp. strain 1.</title>
        <authorList>
            <person name="Gloeckner F.O."/>
            <person name="Kube M."/>
            <person name="Bauer M."/>
            <person name="Teeling H."/>
            <person name="Lombardot T."/>
            <person name="Ludwig W."/>
            <person name="Gade D."/>
            <person name="Beck A."/>
            <person name="Borzym K."/>
            <person name="Heitmann K."/>
            <person name="Rabus R."/>
            <person name="Schlesner H."/>
            <person name="Amann R."/>
            <person name="Reinhardt R."/>
        </authorList>
    </citation>
    <scope>NUCLEOTIDE SEQUENCE [LARGE SCALE GENOMIC DNA]</scope>
    <source>
        <strain evidence="2">DSM 10527 / NCIMB 13988 / SH1</strain>
    </source>
</reference>
<dbReference type="Proteomes" id="UP000001025">
    <property type="component" value="Chromosome"/>
</dbReference>
<keyword evidence="2" id="KW-1185">Reference proteome</keyword>
<dbReference type="OrthoDB" id="266625at2"/>
<organism evidence="1 2">
    <name type="scientific">Rhodopirellula baltica (strain DSM 10527 / NCIMB 13988 / SH1)</name>
    <dbReference type="NCBI Taxonomy" id="243090"/>
    <lineage>
        <taxon>Bacteria</taxon>
        <taxon>Pseudomonadati</taxon>
        <taxon>Planctomycetota</taxon>
        <taxon>Planctomycetia</taxon>
        <taxon>Pirellulales</taxon>
        <taxon>Pirellulaceae</taxon>
        <taxon>Rhodopirellula</taxon>
    </lineage>
</organism>
<dbReference type="HOGENOM" id="CLU_1229079_0_0_0"/>
<dbReference type="PATRIC" id="fig|243090.15.peg.426"/>
<dbReference type="EMBL" id="BX294134">
    <property type="protein sequence ID" value="CAD71808.1"/>
    <property type="molecule type" value="Genomic_DNA"/>
</dbReference>
<dbReference type="AlphaFoldDB" id="Q7UY40"/>
<evidence type="ECO:0000313" key="2">
    <source>
        <dbReference type="Proteomes" id="UP000001025"/>
    </source>
</evidence>
<name>Q7UY40_RHOBA</name>
<protein>
    <recommendedName>
        <fullName evidence="3">Fibrinogen-binding protein</fullName>
    </recommendedName>
</protein>
<dbReference type="InParanoid" id="Q7UY40"/>
<gene>
    <name evidence="1" type="ordered locus">RB897</name>
</gene>
<sequence>MNRRFHSETYMGARMAKTCRALTTERLEGRHLMASVSLDLIGPVPMQESVASIRVEDAPALRAAEIRFEFDPQFVQIEKEDIRPGAIWNNKAALIANVDEESGTVVAYVFSTQPILGSDGNLLDIEIDQSRNAACLTPAKLDLQHVRLNEGTIELESEPVAGPDPTDRSAMRSARSTDMFAPPETKPFIGPVLPDHLKPSHVDTVMNDIFRSPVHGRMLGFQRNG</sequence>
<evidence type="ECO:0000313" key="1">
    <source>
        <dbReference type="EMBL" id="CAD71808.1"/>
    </source>
</evidence>
<dbReference type="EnsemblBacteria" id="CAD71808">
    <property type="protein sequence ID" value="CAD71808"/>
    <property type="gene ID" value="RB897"/>
</dbReference>
<dbReference type="KEGG" id="rba:RB897"/>
<accession>Q7UY40</accession>
<proteinExistence type="predicted"/>